<evidence type="ECO:0000313" key="6">
    <source>
        <dbReference type="EMBL" id="BDG03744.1"/>
    </source>
</evidence>
<dbReference type="SUPFAM" id="SSF56601">
    <property type="entry name" value="beta-lactamase/transpeptidase-like"/>
    <property type="match status" value="1"/>
</dbReference>
<keyword evidence="4" id="KW-0732">Signal</keyword>
<organism evidence="6 7">
    <name type="scientific">Anaeromyxobacter oryzae</name>
    <dbReference type="NCBI Taxonomy" id="2918170"/>
    <lineage>
        <taxon>Bacteria</taxon>
        <taxon>Pseudomonadati</taxon>
        <taxon>Myxococcota</taxon>
        <taxon>Myxococcia</taxon>
        <taxon>Myxococcales</taxon>
        <taxon>Cystobacterineae</taxon>
        <taxon>Anaeromyxobacteraceae</taxon>
        <taxon>Anaeromyxobacter</taxon>
    </lineage>
</organism>
<evidence type="ECO:0000259" key="5">
    <source>
        <dbReference type="Pfam" id="PF13354"/>
    </source>
</evidence>
<keyword evidence="7" id="KW-1185">Reference proteome</keyword>
<name>A0ABM7WW69_9BACT</name>
<protein>
    <recommendedName>
        <fullName evidence="3">beta-lactamase</fullName>
        <ecNumber evidence="3">3.5.2.6</ecNumber>
    </recommendedName>
</protein>
<evidence type="ECO:0000256" key="4">
    <source>
        <dbReference type="SAM" id="SignalP"/>
    </source>
</evidence>
<proteinExistence type="inferred from homology"/>
<dbReference type="InterPro" id="IPR000871">
    <property type="entry name" value="Beta-lactam_class-A"/>
</dbReference>
<dbReference type="Gene3D" id="3.40.710.10">
    <property type="entry name" value="DD-peptidase/beta-lactamase superfamily"/>
    <property type="match status" value="1"/>
</dbReference>
<dbReference type="PANTHER" id="PTHR35333">
    <property type="entry name" value="BETA-LACTAMASE"/>
    <property type="match status" value="1"/>
</dbReference>
<feature type="domain" description="Beta-lactamase class A catalytic" evidence="5">
    <location>
        <begin position="152"/>
        <end position="382"/>
    </location>
</feature>
<feature type="chain" id="PRO_5045310520" description="beta-lactamase" evidence="4">
    <location>
        <begin position="22"/>
        <end position="447"/>
    </location>
</feature>
<evidence type="ECO:0000256" key="2">
    <source>
        <dbReference type="ARBA" id="ARBA00009009"/>
    </source>
</evidence>
<dbReference type="Pfam" id="PF13354">
    <property type="entry name" value="Beta-lactamase2"/>
    <property type="match status" value="1"/>
</dbReference>
<feature type="signal peptide" evidence="4">
    <location>
        <begin position="1"/>
        <end position="21"/>
    </location>
</feature>
<evidence type="ECO:0000256" key="3">
    <source>
        <dbReference type="ARBA" id="ARBA00012865"/>
    </source>
</evidence>
<reference evidence="7" key="1">
    <citation type="journal article" date="2022" name="Int. J. Syst. Evol. Microbiol.">
        <title>Anaeromyxobacter oryzae sp. nov., Anaeromyxobacter diazotrophicus sp. nov. and Anaeromyxobacter paludicola sp. nov., isolated from paddy soils.</title>
        <authorList>
            <person name="Itoh H."/>
            <person name="Xu Z."/>
            <person name="Mise K."/>
            <person name="Masuda Y."/>
            <person name="Ushijima N."/>
            <person name="Hayakawa C."/>
            <person name="Shiratori Y."/>
            <person name="Senoo K."/>
        </authorList>
    </citation>
    <scope>NUCLEOTIDE SEQUENCE [LARGE SCALE GENOMIC DNA]</scope>
    <source>
        <strain evidence="7">Red232</strain>
    </source>
</reference>
<gene>
    <name evidence="6" type="ORF">AMOR_27400</name>
</gene>
<dbReference type="RefSeq" id="WP_248362041.1">
    <property type="nucleotide sequence ID" value="NZ_AP025591.1"/>
</dbReference>
<dbReference type="InterPro" id="IPR045155">
    <property type="entry name" value="Beta-lactam_cat"/>
</dbReference>
<comment type="catalytic activity">
    <reaction evidence="1">
        <text>a beta-lactam + H2O = a substituted beta-amino acid</text>
        <dbReference type="Rhea" id="RHEA:20401"/>
        <dbReference type="ChEBI" id="CHEBI:15377"/>
        <dbReference type="ChEBI" id="CHEBI:35627"/>
        <dbReference type="ChEBI" id="CHEBI:140347"/>
        <dbReference type="EC" id="3.5.2.6"/>
    </reaction>
</comment>
<comment type="similarity">
    <text evidence="2">Belongs to the class-A beta-lactamase family.</text>
</comment>
<dbReference type="Proteomes" id="UP001162891">
    <property type="component" value="Chromosome"/>
</dbReference>
<evidence type="ECO:0000313" key="7">
    <source>
        <dbReference type="Proteomes" id="UP001162891"/>
    </source>
</evidence>
<dbReference type="EC" id="3.5.2.6" evidence="3"/>
<dbReference type="EMBL" id="AP025591">
    <property type="protein sequence ID" value="BDG03744.1"/>
    <property type="molecule type" value="Genomic_DNA"/>
</dbReference>
<accession>A0ABM7WW69</accession>
<sequence>MHAAPLLLVLALAAAPSRARPAPPPRDLAHALLDAVHAAGLDELADAGADEGSCPTGPGCPRPLPRIGAVPNLDVAVIRLDAEGRALEAADVQLAPDAPGGVIVPLDRDLAARVRFRRWSPARREAADAGPPFRDEDDVGGRRNGRDFMAPYPASVFKLVVAFHVLRRAADSALSLGLPVADGPGPDAEVRPVEEWLDAMITRSDNRATRALLRYLHARGEVDRMNADLAALGLGTLRVEGTSPEDGGRWAPGEVNVTAMDAARLLWLVAGGPGVLWYAPGGRPVTRKALPEKARARLLTLLGDQGMHDVLSSGSLCGVRPEGIPARVPGRFVDPATGAETVGEIAYGRDVRPCNAAAEVRFLHKTGLTWNFAADAGIVESLPGEPARRYVIVLVASAGSRYLDPENAAAPLHPCDAERLCVSGRIARIGAAVDEYATRAARRSRAR</sequence>
<dbReference type="InterPro" id="IPR012338">
    <property type="entry name" value="Beta-lactam/transpept-like"/>
</dbReference>
<evidence type="ECO:0000256" key="1">
    <source>
        <dbReference type="ARBA" id="ARBA00001526"/>
    </source>
</evidence>
<dbReference type="PANTHER" id="PTHR35333:SF3">
    <property type="entry name" value="BETA-LACTAMASE-TYPE TRANSPEPTIDASE FOLD CONTAINING PROTEIN"/>
    <property type="match status" value="1"/>
</dbReference>